<evidence type="ECO:0000256" key="1">
    <source>
        <dbReference type="SAM" id="MobiDB-lite"/>
    </source>
</evidence>
<evidence type="ECO:0000313" key="2">
    <source>
        <dbReference type="EMBL" id="KAK5275334.1"/>
    </source>
</evidence>
<accession>A0ABR0M0I6</accession>
<feature type="region of interest" description="Disordered" evidence="1">
    <location>
        <begin position="1"/>
        <end position="31"/>
    </location>
</feature>
<feature type="compositionally biased region" description="Basic and acidic residues" evidence="1">
    <location>
        <begin position="45"/>
        <end position="54"/>
    </location>
</feature>
<organism evidence="2 3">
    <name type="scientific">Cryomyces antarcticus</name>
    <dbReference type="NCBI Taxonomy" id="329879"/>
    <lineage>
        <taxon>Eukaryota</taxon>
        <taxon>Fungi</taxon>
        <taxon>Dikarya</taxon>
        <taxon>Ascomycota</taxon>
        <taxon>Pezizomycotina</taxon>
        <taxon>Dothideomycetes</taxon>
        <taxon>Dothideomycetes incertae sedis</taxon>
        <taxon>Cryomyces</taxon>
    </lineage>
</organism>
<feature type="compositionally biased region" description="Basic and acidic residues" evidence="1">
    <location>
        <begin position="1"/>
        <end position="20"/>
    </location>
</feature>
<feature type="region of interest" description="Disordered" evidence="1">
    <location>
        <begin position="45"/>
        <end position="111"/>
    </location>
</feature>
<comment type="caution">
    <text evidence="2">The sequence shown here is derived from an EMBL/GenBank/DDBJ whole genome shotgun (WGS) entry which is preliminary data.</text>
</comment>
<keyword evidence="3" id="KW-1185">Reference proteome</keyword>
<dbReference type="Proteomes" id="UP001357485">
    <property type="component" value="Unassembled WGS sequence"/>
</dbReference>
<feature type="compositionally biased region" description="Basic residues" evidence="1">
    <location>
        <begin position="79"/>
        <end position="97"/>
    </location>
</feature>
<reference evidence="2 3" key="1">
    <citation type="submission" date="2023-08" db="EMBL/GenBank/DDBJ databases">
        <title>Black Yeasts Isolated from many extreme environments.</title>
        <authorList>
            <person name="Coleine C."/>
            <person name="Stajich J.E."/>
            <person name="Selbmann L."/>
        </authorList>
    </citation>
    <scope>NUCLEOTIDE SEQUENCE [LARGE SCALE GENOMIC DNA]</scope>
    <source>
        <strain evidence="2 3">CCFEE 536</strain>
    </source>
</reference>
<feature type="non-terminal residue" evidence="2">
    <location>
        <position position="1"/>
    </location>
</feature>
<evidence type="ECO:0000313" key="3">
    <source>
        <dbReference type="Proteomes" id="UP001357485"/>
    </source>
</evidence>
<proteinExistence type="predicted"/>
<dbReference type="EMBL" id="JAVRRA010004694">
    <property type="protein sequence ID" value="KAK5275334.1"/>
    <property type="molecule type" value="Genomic_DNA"/>
</dbReference>
<sequence length="111" mass="13078">SGRRGQEDRPTSGLRERRELPSPAHLRRHPTLQCRRALLHRRRGAELLAHDAPARRAVPRDPQIPHPHRGEAGLLPQAHRGRRQGQRRHRRHRHHHQGRQDGRGRLLQRIH</sequence>
<feature type="non-terminal residue" evidence="2">
    <location>
        <position position="111"/>
    </location>
</feature>
<name>A0ABR0M0I6_9PEZI</name>
<gene>
    <name evidence="2" type="ORF">LTR16_012565</name>
</gene>
<protein>
    <submittedName>
        <fullName evidence="2">Uncharacterized protein</fullName>
    </submittedName>
</protein>